<accession>A0A0B2QVB7</accession>
<evidence type="ECO:0008006" key="2">
    <source>
        <dbReference type="Google" id="ProtNLM"/>
    </source>
</evidence>
<organism evidence="1">
    <name type="scientific">Glycine soja</name>
    <name type="common">Wild soybean</name>
    <dbReference type="NCBI Taxonomy" id="3848"/>
    <lineage>
        <taxon>Eukaryota</taxon>
        <taxon>Viridiplantae</taxon>
        <taxon>Streptophyta</taxon>
        <taxon>Embryophyta</taxon>
        <taxon>Tracheophyta</taxon>
        <taxon>Spermatophyta</taxon>
        <taxon>Magnoliopsida</taxon>
        <taxon>eudicotyledons</taxon>
        <taxon>Gunneridae</taxon>
        <taxon>Pentapetalae</taxon>
        <taxon>rosids</taxon>
        <taxon>fabids</taxon>
        <taxon>Fabales</taxon>
        <taxon>Fabaceae</taxon>
        <taxon>Papilionoideae</taxon>
        <taxon>50 kb inversion clade</taxon>
        <taxon>NPAAA clade</taxon>
        <taxon>indigoferoid/millettioid clade</taxon>
        <taxon>Phaseoleae</taxon>
        <taxon>Glycine</taxon>
        <taxon>Glycine subgen. Soja</taxon>
    </lineage>
</organism>
<dbReference type="AlphaFoldDB" id="A0A0B2QVB7"/>
<feature type="non-terminal residue" evidence="1">
    <location>
        <position position="1"/>
    </location>
</feature>
<evidence type="ECO:0000313" key="1">
    <source>
        <dbReference type="EMBL" id="KHN25566.1"/>
    </source>
</evidence>
<protein>
    <recommendedName>
        <fullName evidence="2">Transposon TX1 149 kDa protein</fullName>
    </recommendedName>
</protein>
<sequence>RQKSRAKWLKEGDNNSAYFHKVINFRRNYNALQGILIDGVWVQQPEVVKREAVKFFLKRISEQNFFRPTLDGVHFPSLTQRQREDLITPFSDHELKEAVWSCGGDKCPGPDGFNFNFIKEF</sequence>
<dbReference type="EMBL" id="KN654275">
    <property type="protein sequence ID" value="KHN25566.1"/>
    <property type="molecule type" value="Genomic_DNA"/>
</dbReference>
<name>A0A0B2QVB7_GLYSO</name>
<proteinExistence type="predicted"/>
<gene>
    <name evidence="1" type="ORF">glysoja_035694</name>
</gene>
<reference evidence="1" key="1">
    <citation type="submission" date="2014-07" db="EMBL/GenBank/DDBJ databases">
        <title>Identification of a novel salt tolerance gene in wild soybean by whole-genome sequencing.</title>
        <authorList>
            <person name="Lam H.-M."/>
            <person name="Qi X."/>
            <person name="Li M.-W."/>
            <person name="Liu X."/>
            <person name="Xie M."/>
            <person name="Ni M."/>
            <person name="Xu X."/>
        </authorList>
    </citation>
    <scope>NUCLEOTIDE SEQUENCE [LARGE SCALE GENOMIC DNA]</scope>
    <source>
        <tissue evidence="1">Root</tissue>
    </source>
</reference>
<dbReference type="Proteomes" id="UP000053555">
    <property type="component" value="Unassembled WGS sequence"/>
</dbReference>